<dbReference type="Proteomes" id="UP000272428">
    <property type="component" value="Unassembled WGS sequence"/>
</dbReference>
<sequence>MNPKTQANDLIIEFIGYEIPEGASAISRKQAIQFSLNLAKKLKDEVYDIYQKTGGDEYARKRFHHWHEVIQELEKR</sequence>
<evidence type="ECO:0000313" key="2">
    <source>
        <dbReference type="Proteomes" id="UP000272428"/>
    </source>
</evidence>
<name>A0A495SLA1_9FLAO</name>
<keyword evidence="2" id="KW-1185">Reference proteome</keyword>
<comment type="caution">
    <text evidence="1">The sequence shown here is derived from an EMBL/GenBank/DDBJ whole genome shotgun (WGS) entry which is preliminary data.</text>
</comment>
<proteinExistence type="predicted"/>
<organism evidence="1 2">
    <name type="scientific">Chryseobacterium defluvii</name>
    <dbReference type="NCBI Taxonomy" id="160396"/>
    <lineage>
        <taxon>Bacteria</taxon>
        <taxon>Pseudomonadati</taxon>
        <taxon>Bacteroidota</taxon>
        <taxon>Flavobacteriia</taxon>
        <taxon>Flavobacteriales</taxon>
        <taxon>Weeksellaceae</taxon>
        <taxon>Chryseobacterium group</taxon>
        <taxon>Chryseobacterium</taxon>
    </lineage>
</organism>
<dbReference type="RefSeq" id="WP_121460023.1">
    <property type="nucleotide sequence ID" value="NZ_RBXB01000001.1"/>
</dbReference>
<reference evidence="1 2" key="1">
    <citation type="submission" date="2018-10" db="EMBL/GenBank/DDBJ databases">
        <title>Genomic Encyclopedia of Archaeal and Bacterial Type Strains, Phase II (KMG-II): from individual species to whole genera.</title>
        <authorList>
            <person name="Goeker M."/>
        </authorList>
    </citation>
    <scope>NUCLEOTIDE SEQUENCE [LARGE SCALE GENOMIC DNA]</scope>
    <source>
        <strain evidence="1 2">DSM 14219</strain>
    </source>
</reference>
<dbReference type="AlphaFoldDB" id="A0A495SLA1"/>
<dbReference type="EMBL" id="RBXB01000001">
    <property type="protein sequence ID" value="RKT01079.1"/>
    <property type="molecule type" value="Genomic_DNA"/>
</dbReference>
<gene>
    <name evidence="1" type="ORF">BCF58_0290</name>
</gene>
<evidence type="ECO:0000313" key="1">
    <source>
        <dbReference type="EMBL" id="RKT01079.1"/>
    </source>
</evidence>
<accession>A0A495SLA1</accession>
<protein>
    <submittedName>
        <fullName evidence="1">Uncharacterized protein</fullName>
    </submittedName>
</protein>